<feature type="chain" id="PRO_5031044687" evidence="1">
    <location>
        <begin position="22"/>
        <end position="307"/>
    </location>
</feature>
<keyword evidence="1" id="KW-0732">Signal</keyword>
<keyword evidence="3" id="KW-1185">Reference proteome</keyword>
<proteinExistence type="predicted"/>
<gene>
    <name evidence="2" type="ORF">HD842_004198</name>
</gene>
<dbReference type="Proteomes" id="UP000540787">
    <property type="component" value="Unassembled WGS sequence"/>
</dbReference>
<evidence type="ECO:0000256" key="1">
    <source>
        <dbReference type="SAM" id="SignalP"/>
    </source>
</evidence>
<evidence type="ECO:0000313" key="3">
    <source>
        <dbReference type="Proteomes" id="UP000540787"/>
    </source>
</evidence>
<sequence length="307" mass="32479">MKNWMVACSMGLLMTAHAAYAADSAGCESGGFTVLGKRGAQTVSVAPGAVTSVFRVQGRYVQFDVDAASFGVLNYTLTGAANKEDITGGKATPVFDSKMPDHRGLVLNGAVSVELSSSADIVLTRSGPGVTMKIQAKDCATGGLFQMEVERSDETKTVFTHKLAQSAFYFDNRNFRNREGDTVPFKDTTLTVTPRINFGNDYAAKFVGRDSPQFADRIAEPLCTNNIVTRTGGVARVQHCGGVSQWSVASGGRMGQVMGEDAVEVAPPATACTHKCQAQNRTRGGAVVLGAPFPVAEADRLKGHQAQ</sequence>
<reference evidence="2 3" key="1">
    <citation type="submission" date="2020-08" db="EMBL/GenBank/DDBJ databases">
        <title>The Agave Microbiome: Exploring the role of microbial communities in plant adaptations to desert environments.</title>
        <authorList>
            <person name="Partida-Martinez L.P."/>
        </authorList>
    </citation>
    <scope>NUCLEOTIDE SEQUENCE [LARGE SCALE GENOMIC DNA]</scope>
    <source>
        <strain evidence="2 3">AT3.2</strain>
    </source>
</reference>
<comment type="caution">
    <text evidence="2">The sequence shown here is derived from an EMBL/GenBank/DDBJ whole genome shotgun (WGS) entry which is preliminary data.</text>
</comment>
<accession>A0A7W9X3Y6</accession>
<dbReference type="RefSeq" id="WP_229424872.1">
    <property type="nucleotide sequence ID" value="NZ_JACHBX010000005.1"/>
</dbReference>
<organism evidence="2 3">
    <name type="scientific">Massilia aurea</name>
    <dbReference type="NCBI Taxonomy" id="373040"/>
    <lineage>
        <taxon>Bacteria</taxon>
        <taxon>Pseudomonadati</taxon>
        <taxon>Pseudomonadota</taxon>
        <taxon>Betaproteobacteria</taxon>
        <taxon>Burkholderiales</taxon>
        <taxon>Oxalobacteraceae</taxon>
        <taxon>Telluria group</taxon>
        <taxon>Massilia</taxon>
    </lineage>
</organism>
<name>A0A7W9X3Y6_9BURK</name>
<protein>
    <submittedName>
        <fullName evidence="2">Uncharacterized protein</fullName>
    </submittedName>
</protein>
<dbReference type="AlphaFoldDB" id="A0A7W9X3Y6"/>
<feature type="signal peptide" evidence="1">
    <location>
        <begin position="1"/>
        <end position="21"/>
    </location>
</feature>
<dbReference type="EMBL" id="JACHBX010000005">
    <property type="protein sequence ID" value="MBB6136021.1"/>
    <property type="molecule type" value="Genomic_DNA"/>
</dbReference>
<evidence type="ECO:0000313" key="2">
    <source>
        <dbReference type="EMBL" id="MBB6136021.1"/>
    </source>
</evidence>